<accession>W4JQP6</accession>
<evidence type="ECO:0000313" key="1">
    <source>
        <dbReference type="EMBL" id="ETW75405.1"/>
    </source>
</evidence>
<dbReference type="InParanoid" id="W4JQP6"/>
<dbReference type="AlphaFoldDB" id="W4JQP6"/>
<gene>
    <name evidence="1" type="ORF">HETIRDRAFT_164453</name>
</gene>
<organism evidence="1 2">
    <name type="scientific">Heterobasidion irregulare (strain TC 32-1)</name>
    <dbReference type="NCBI Taxonomy" id="747525"/>
    <lineage>
        <taxon>Eukaryota</taxon>
        <taxon>Fungi</taxon>
        <taxon>Dikarya</taxon>
        <taxon>Basidiomycota</taxon>
        <taxon>Agaricomycotina</taxon>
        <taxon>Agaricomycetes</taxon>
        <taxon>Russulales</taxon>
        <taxon>Bondarzewiaceae</taxon>
        <taxon>Heterobasidion</taxon>
        <taxon>Heterobasidion annosum species complex</taxon>
    </lineage>
</organism>
<dbReference type="KEGG" id="hir:HETIRDRAFT_164453"/>
<dbReference type="RefSeq" id="XP_009552826.1">
    <property type="nucleotide sequence ID" value="XM_009554531.1"/>
</dbReference>
<keyword evidence="2" id="KW-1185">Reference proteome</keyword>
<dbReference type="Proteomes" id="UP000030671">
    <property type="component" value="Unassembled WGS sequence"/>
</dbReference>
<dbReference type="HOGENOM" id="CLU_3050595_0_0_1"/>
<evidence type="ECO:0000313" key="2">
    <source>
        <dbReference type="Proteomes" id="UP000030671"/>
    </source>
</evidence>
<sequence length="54" mass="5946">MSLSRAGITLNVAMTYGKVFDDLTDNTSSKHNLVGRQCCVLYLPDNVKGMWSHG</sequence>
<protein>
    <submittedName>
        <fullName evidence="1">Uncharacterized protein</fullName>
    </submittedName>
</protein>
<name>W4JQP6_HETIT</name>
<dbReference type="EMBL" id="KI925466">
    <property type="protein sequence ID" value="ETW75405.1"/>
    <property type="molecule type" value="Genomic_DNA"/>
</dbReference>
<proteinExistence type="predicted"/>
<reference evidence="1 2" key="1">
    <citation type="journal article" date="2012" name="New Phytol.">
        <title>Insight into trade-off between wood decay and parasitism from the genome of a fungal forest pathogen.</title>
        <authorList>
            <person name="Olson A."/>
            <person name="Aerts A."/>
            <person name="Asiegbu F."/>
            <person name="Belbahri L."/>
            <person name="Bouzid O."/>
            <person name="Broberg A."/>
            <person name="Canback B."/>
            <person name="Coutinho P.M."/>
            <person name="Cullen D."/>
            <person name="Dalman K."/>
            <person name="Deflorio G."/>
            <person name="van Diepen L.T."/>
            <person name="Dunand C."/>
            <person name="Duplessis S."/>
            <person name="Durling M."/>
            <person name="Gonthier P."/>
            <person name="Grimwood J."/>
            <person name="Fossdal C.G."/>
            <person name="Hansson D."/>
            <person name="Henrissat B."/>
            <person name="Hietala A."/>
            <person name="Himmelstrand K."/>
            <person name="Hoffmeister D."/>
            <person name="Hogberg N."/>
            <person name="James T.Y."/>
            <person name="Karlsson M."/>
            <person name="Kohler A."/>
            <person name="Kues U."/>
            <person name="Lee Y.H."/>
            <person name="Lin Y.C."/>
            <person name="Lind M."/>
            <person name="Lindquist E."/>
            <person name="Lombard V."/>
            <person name="Lucas S."/>
            <person name="Lunden K."/>
            <person name="Morin E."/>
            <person name="Murat C."/>
            <person name="Park J."/>
            <person name="Raffaello T."/>
            <person name="Rouze P."/>
            <person name="Salamov A."/>
            <person name="Schmutz J."/>
            <person name="Solheim H."/>
            <person name="Stahlberg J."/>
            <person name="Velez H."/>
            <person name="de Vries R.P."/>
            <person name="Wiebenga A."/>
            <person name="Woodward S."/>
            <person name="Yakovlev I."/>
            <person name="Garbelotto M."/>
            <person name="Martin F."/>
            <person name="Grigoriev I.V."/>
            <person name="Stenlid J."/>
        </authorList>
    </citation>
    <scope>NUCLEOTIDE SEQUENCE [LARGE SCALE GENOMIC DNA]</scope>
    <source>
        <strain evidence="1 2">TC 32-1</strain>
    </source>
</reference>
<dbReference type="GeneID" id="20667917"/>